<keyword evidence="14" id="KW-1185">Reference proteome</keyword>
<evidence type="ECO:0000256" key="2">
    <source>
        <dbReference type="ARBA" id="ARBA00004397"/>
    </source>
</evidence>
<feature type="compositionally biased region" description="Low complexity" evidence="8">
    <location>
        <begin position="1"/>
        <end position="29"/>
    </location>
</feature>
<evidence type="ECO:0000259" key="10">
    <source>
        <dbReference type="Pfam" id="PF04811"/>
    </source>
</evidence>
<dbReference type="Gene3D" id="3.40.20.10">
    <property type="entry name" value="Severin"/>
    <property type="match status" value="1"/>
</dbReference>
<dbReference type="CDD" id="cd01479">
    <property type="entry name" value="Sec24-like"/>
    <property type="match status" value="1"/>
</dbReference>
<evidence type="ECO:0000256" key="8">
    <source>
        <dbReference type="SAM" id="MobiDB-lite"/>
    </source>
</evidence>
<evidence type="ECO:0000313" key="13">
    <source>
        <dbReference type="EMBL" id="GAB1296043.1"/>
    </source>
</evidence>
<dbReference type="InterPro" id="IPR006896">
    <property type="entry name" value="Sec23/24_trunk_dom"/>
</dbReference>
<keyword evidence="7" id="KW-0968">Cytoplasmic vesicle</keyword>
<dbReference type="Gene3D" id="1.20.120.730">
    <property type="entry name" value="Sec23/Sec24 helical domain"/>
    <property type="match status" value="1"/>
</dbReference>
<dbReference type="PANTHER" id="PTHR13803:SF1">
    <property type="entry name" value="PROTEIN TRANSPORT PROTEIN SEC24A"/>
    <property type="match status" value="1"/>
</dbReference>
<dbReference type="SUPFAM" id="SSF81811">
    <property type="entry name" value="Helical domain of Sec23/24"/>
    <property type="match status" value="1"/>
</dbReference>
<feature type="domain" description="Sec23/Sec24 beta-sandwich" evidence="12">
    <location>
        <begin position="857"/>
        <end position="941"/>
    </location>
</feature>
<feature type="compositionally biased region" description="Polar residues" evidence="8">
    <location>
        <begin position="138"/>
        <end position="151"/>
    </location>
</feature>
<feature type="domain" description="Sec23/Sec24 trunk" evidence="10">
    <location>
        <begin position="611"/>
        <end position="852"/>
    </location>
</feature>
<evidence type="ECO:0000256" key="7">
    <source>
        <dbReference type="ARBA" id="ARBA00023329"/>
    </source>
</evidence>
<evidence type="ECO:0000259" key="9">
    <source>
        <dbReference type="Pfam" id="PF04810"/>
    </source>
</evidence>
<dbReference type="Gene3D" id="3.40.50.410">
    <property type="entry name" value="von Willebrand factor, type A domain"/>
    <property type="match status" value="1"/>
</dbReference>
<name>A0ABQ0F9V1_APOSI</name>
<dbReference type="Pfam" id="PF04810">
    <property type="entry name" value="zf-Sec23_Sec24"/>
    <property type="match status" value="1"/>
</dbReference>
<dbReference type="SUPFAM" id="SSF53300">
    <property type="entry name" value="vWA-like"/>
    <property type="match status" value="1"/>
</dbReference>
<dbReference type="InterPro" id="IPR006900">
    <property type="entry name" value="Sec23/24_helical_dom"/>
</dbReference>
<dbReference type="EMBL" id="BAAFST010000011">
    <property type="protein sequence ID" value="GAB1296043.1"/>
    <property type="molecule type" value="Genomic_DNA"/>
</dbReference>
<dbReference type="InterPro" id="IPR036174">
    <property type="entry name" value="Znf_Sec23_Sec24_sf"/>
</dbReference>
<dbReference type="PANTHER" id="PTHR13803">
    <property type="entry name" value="SEC24-RELATED PROTEIN"/>
    <property type="match status" value="1"/>
</dbReference>
<feature type="domain" description="Sec23/Sec24 helical" evidence="11">
    <location>
        <begin position="952"/>
        <end position="1052"/>
    </location>
</feature>
<feature type="domain" description="Zinc finger Sec23/Sec24-type" evidence="9">
    <location>
        <begin position="538"/>
        <end position="574"/>
    </location>
</feature>
<dbReference type="InterPro" id="IPR006895">
    <property type="entry name" value="Znf_Sec23_Sec24"/>
</dbReference>
<evidence type="ECO:0000256" key="3">
    <source>
        <dbReference type="ARBA" id="ARBA00004514"/>
    </source>
</evidence>
<dbReference type="InterPro" id="IPR012990">
    <property type="entry name" value="Beta-sandwich_Sec23_24"/>
</dbReference>
<feature type="region of interest" description="Disordered" evidence="8">
    <location>
        <begin position="1"/>
        <end position="180"/>
    </location>
</feature>
<feature type="region of interest" description="Disordered" evidence="8">
    <location>
        <begin position="271"/>
        <end position="325"/>
    </location>
</feature>
<reference evidence="13 14" key="1">
    <citation type="submission" date="2024-08" db="EMBL/GenBank/DDBJ databases">
        <title>The draft genome of Apodemus speciosus.</title>
        <authorList>
            <person name="Nabeshima K."/>
            <person name="Suzuki S."/>
            <person name="Onuma M."/>
        </authorList>
    </citation>
    <scope>NUCLEOTIDE SEQUENCE [LARGE SCALE GENOMIC DNA]</scope>
    <source>
        <strain evidence="13">IB14-021</strain>
    </source>
</reference>
<feature type="compositionally biased region" description="Low complexity" evidence="8">
    <location>
        <begin position="41"/>
        <end position="53"/>
    </location>
</feature>
<keyword evidence="6" id="KW-0653">Protein transport</keyword>
<dbReference type="SUPFAM" id="SSF81995">
    <property type="entry name" value="beta-sandwich domain of Sec23/24"/>
    <property type="match status" value="2"/>
</dbReference>
<evidence type="ECO:0000256" key="1">
    <source>
        <dbReference type="ARBA" id="ARBA00004299"/>
    </source>
</evidence>
<dbReference type="InterPro" id="IPR050550">
    <property type="entry name" value="SEC23_SEC24_subfamily"/>
</dbReference>
<comment type="caution">
    <text evidence="13">The sequence shown here is derived from an EMBL/GenBank/DDBJ whole genome shotgun (WGS) entry which is preliminary data.</text>
</comment>
<dbReference type="SUPFAM" id="SSF82754">
    <property type="entry name" value="C-terminal, gelsolin-like domain of Sec23/24"/>
    <property type="match status" value="1"/>
</dbReference>
<organism evidence="13 14">
    <name type="scientific">Apodemus speciosus</name>
    <name type="common">Large Japanese field mouse</name>
    <dbReference type="NCBI Taxonomy" id="105296"/>
    <lineage>
        <taxon>Eukaryota</taxon>
        <taxon>Metazoa</taxon>
        <taxon>Chordata</taxon>
        <taxon>Craniata</taxon>
        <taxon>Vertebrata</taxon>
        <taxon>Euteleostomi</taxon>
        <taxon>Mammalia</taxon>
        <taxon>Eutheria</taxon>
        <taxon>Euarchontoglires</taxon>
        <taxon>Glires</taxon>
        <taxon>Rodentia</taxon>
        <taxon>Myomorpha</taxon>
        <taxon>Muroidea</taxon>
        <taxon>Muridae</taxon>
        <taxon>Murinae</taxon>
        <taxon>Apodemus</taxon>
    </lineage>
</organism>
<dbReference type="Pfam" id="PF04811">
    <property type="entry name" value="Sec23_trunk"/>
    <property type="match status" value="1"/>
</dbReference>
<dbReference type="Pfam" id="PF08033">
    <property type="entry name" value="Sec23_BS"/>
    <property type="match status" value="1"/>
</dbReference>
<proteinExistence type="inferred from homology"/>
<evidence type="ECO:0000259" key="11">
    <source>
        <dbReference type="Pfam" id="PF04815"/>
    </source>
</evidence>
<keyword evidence="5" id="KW-0813">Transport</keyword>
<evidence type="ECO:0000256" key="5">
    <source>
        <dbReference type="ARBA" id="ARBA00022448"/>
    </source>
</evidence>
<feature type="compositionally biased region" description="Polar residues" evidence="8">
    <location>
        <begin position="85"/>
        <end position="96"/>
    </location>
</feature>
<dbReference type="Gene3D" id="2.60.40.1670">
    <property type="entry name" value="beta-sandwich domain of Sec23/24"/>
    <property type="match status" value="1"/>
</dbReference>
<gene>
    <name evidence="13" type="ORF">APTSU1_001127800</name>
</gene>
<evidence type="ECO:0000313" key="14">
    <source>
        <dbReference type="Proteomes" id="UP001623349"/>
    </source>
</evidence>
<dbReference type="Proteomes" id="UP001623349">
    <property type="component" value="Unassembled WGS sequence"/>
</dbReference>
<sequence length="1214" mass="131987">MAQPRIPAARGAAAGLQAQNGAASASGSPYTNGPVQNTLMSSQVSSSQGYDSQLPGSYPRPMPAKTLNPFSAQSNYGGSQGSGQTLNSPLVTSSAVPPSLHSGPVPRMPLPTSQNPAAAPMPSGSFLPGTNPPPPLNWQYNYSSTGPQTNHFPHVAQPTIPGNTNLTADHQYVPSGDPALQTSFKKPDRISLCSPGCPGTHSVDQAGLELRNPPASASQVLGLKGFWFLCVVLAVLELTLDQAGLELRNPPASASQVLGLQACTTTAWQKSSALPLQTPPLPPTFQPGAPPGPPPAGGPPPSRGAMPQKTPPRAALPPSVNSAASQEGIASNANNGSMVAHSTYDEIEGGGFLATPQLVSQNPKTSRSVGYAYPSLPPGYQNSAPPVAAMSPPSLGYPSGPQAFNQTPLGANHLAASMSGLSLHPEGLRAVNLLQERNMLPPTPLQPPVPNLLEDIQKLNCNPEFLCVMSLELCLCLLSAGIKGMRHYCPAYELFRCTLTNVPQTQALLNKAKLPLGLLLHPFKDLVMQLPVVTSSTIVRCRSCRTYINPFVNFLDQRRWKCNLCYRVNDVPEEFMYNPLTRVYGEPHKRPEVQNATIEFMAPSEYMLRPPQPPVYLFVFDVSHNAIETGYLNSVCQSLLDNLDLVSLLPGNTRTKIGFITFDSTIHFYSLQEGLSQPQMLIVSDIDDVFIPMPENLLVNLNESKELVQELLKTLPQMFTTTRETQSALGPALQAAFKLMSPTGGRMSVFQTQRPTLGVGALKPREEPSQRSSAKEIHLTPSTDFYKKLALDCSGQQAAVDLFLLSGQYSDLASLGCISRYSAGSVYYYPSYHHQHNPVQVQKLQKELHRYLTRKIGFEAVMRIRCTKGLSIHTFHGNFFVRSTDLLSLPNVNPDAGYAVQMSVEESLTDTQLVSFQSALLYTSSKGERRIRVHTLCLPVVSTLNEVFLGADVQAISGLLANMAVDRSVTASLSDARDALVNAVIDSLSAYRSSVLSGQQPGLMVPFSLRLFPLFVLALLKQKSFQTGTSVRLDERIFAMCQVKNQPLVHLMLTTHPSLYRVDNLSDEGALNINDRTIPQPPILQLSVEKLSRDGAFLMDAGSCTDALGWKKLFTEFSQPSSGSSELCINSTDNGFLLLGLKTDLPELDTPESARIIAFISWLREQRPFFPILYVIREESLMKAAFLQNLVEDRTESALSYYEFLLHIQQQVNK</sequence>
<dbReference type="Pfam" id="PF04815">
    <property type="entry name" value="Sec23_helical"/>
    <property type="match status" value="1"/>
</dbReference>
<dbReference type="SUPFAM" id="SSF82919">
    <property type="entry name" value="Zn-finger domain of Sec23/24"/>
    <property type="match status" value="1"/>
</dbReference>
<dbReference type="InterPro" id="IPR036465">
    <property type="entry name" value="vWFA_dom_sf"/>
</dbReference>
<protein>
    <submittedName>
        <fullName evidence="13">Protein transport protein Sec24A</fullName>
    </submittedName>
</protein>
<dbReference type="InterPro" id="IPR029006">
    <property type="entry name" value="ADF-H/Gelsolin-like_dom_sf"/>
</dbReference>
<dbReference type="InterPro" id="IPR036175">
    <property type="entry name" value="Sec23/24_helical_dom_sf"/>
</dbReference>
<feature type="compositionally biased region" description="Pro residues" evidence="8">
    <location>
        <begin position="277"/>
        <end position="302"/>
    </location>
</feature>
<evidence type="ECO:0000259" key="12">
    <source>
        <dbReference type="Pfam" id="PF08033"/>
    </source>
</evidence>
<evidence type="ECO:0000256" key="6">
    <source>
        <dbReference type="ARBA" id="ARBA00022927"/>
    </source>
</evidence>
<dbReference type="InterPro" id="IPR041742">
    <property type="entry name" value="Sec24-like_trunk_dom"/>
</dbReference>
<comment type="similarity">
    <text evidence="4">Belongs to the SEC23/SEC24 family. SEC24 subfamily.</text>
</comment>
<dbReference type="InterPro" id="IPR036180">
    <property type="entry name" value="Gelsolin-like_dom_sf"/>
</dbReference>
<evidence type="ECO:0000256" key="4">
    <source>
        <dbReference type="ARBA" id="ARBA00008334"/>
    </source>
</evidence>
<feature type="compositionally biased region" description="Polar residues" evidence="8">
    <location>
        <begin position="30"/>
        <end position="40"/>
    </location>
</feature>
<accession>A0ABQ0F9V1</accession>
<comment type="subcellular location">
    <subcellularLocation>
        <location evidence="3">Cytoplasm</location>
        <location evidence="3">Cytosol</location>
    </subcellularLocation>
    <subcellularLocation>
        <location evidence="1">Cytoplasmic vesicle</location>
        <location evidence="1">COPII-coated vesicle membrane</location>
        <topology evidence="1">Peripheral membrane protein</topology>
        <orientation evidence="1">Cytoplasmic side</orientation>
    </subcellularLocation>
    <subcellularLocation>
        <location evidence="2">Endoplasmic reticulum membrane</location>
        <topology evidence="2">Peripheral membrane protein</topology>
        <orientation evidence="2">Cytoplasmic side</orientation>
    </subcellularLocation>
</comment>
<dbReference type="Gene3D" id="2.30.30.380">
    <property type="entry name" value="Zn-finger domain of Sec23/24"/>
    <property type="match status" value="1"/>
</dbReference>